<dbReference type="RefSeq" id="WP_182124267.1">
    <property type="nucleotide sequence ID" value="NZ_JACGLS010000001.1"/>
</dbReference>
<dbReference type="AlphaFoldDB" id="A0A839AMT5"/>
<evidence type="ECO:0000313" key="2">
    <source>
        <dbReference type="Proteomes" id="UP000563906"/>
    </source>
</evidence>
<comment type="caution">
    <text evidence="1">The sequence shown here is derived from an EMBL/GenBank/DDBJ whole genome shotgun (WGS) entry which is preliminary data.</text>
</comment>
<proteinExistence type="predicted"/>
<keyword evidence="2" id="KW-1185">Reference proteome</keyword>
<accession>A0A839AMT5</accession>
<sequence length="147" mass="16945">MRNSFLVFSLFLLIIGCQSKEEKKQIKIVSKIPLNFQMYKTSEMAELMRAMLSENKKLRESIITGDSIGDFNKAFLEIHTAKFTDSSDFDATYPTFANHFIEMQKGIFTIEKVDRKDQFNKVVQACIACHKDRCTGPIPRIEKLLIP</sequence>
<reference evidence="1 2" key="1">
    <citation type="submission" date="2020-07" db="EMBL/GenBank/DDBJ databases">
        <title>Bacterium isolated from marine sediment.</title>
        <authorList>
            <person name="Shang D."/>
            <person name="Du Z.-J."/>
        </authorList>
    </citation>
    <scope>NUCLEOTIDE SEQUENCE [LARGE SCALE GENOMIC DNA]</scope>
    <source>
        <strain evidence="1 2">S7007</strain>
    </source>
</reference>
<organism evidence="1 2">
    <name type="scientific">Tenacibaculum pelagium</name>
    <dbReference type="NCBI Taxonomy" id="2759527"/>
    <lineage>
        <taxon>Bacteria</taxon>
        <taxon>Pseudomonadati</taxon>
        <taxon>Bacteroidota</taxon>
        <taxon>Flavobacteriia</taxon>
        <taxon>Flavobacteriales</taxon>
        <taxon>Flavobacteriaceae</taxon>
        <taxon>Tenacibaculum</taxon>
    </lineage>
</organism>
<dbReference type="Proteomes" id="UP000563906">
    <property type="component" value="Unassembled WGS sequence"/>
</dbReference>
<dbReference type="PROSITE" id="PS51257">
    <property type="entry name" value="PROKAR_LIPOPROTEIN"/>
    <property type="match status" value="1"/>
</dbReference>
<dbReference type="EMBL" id="JACGLS010000001">
    <property type="protein sequence ID" value="MBA6155786.1"/>
    <property type="molecule type" value="Genomic_DNA"/>
</dbReference>
<gene>
    <name evidence="1" type="ORF">H3Z83_04510</name>
</gene>
<evidence type="ECO:0008006" key="3">
    <source>
        <dbReference type="Google" id="ProtNLM"/>
    </source>
</evidence>
<name>A0A839AMT5_9FLAO</name>
<evidence type="ECO:0000313" key="1">
    <source>
        <dbReference type="EMBL" id="MBA6155786.1"/>
    </source>
</evidence>
<protein>
    <recommendedName>
        <fullName evidence="3">Cytochrome c domain-containing protein</fullName>
    </recommendedName>
</protein>